<reference evidence="1" key="1">
    <citation type="journal article" date="2014" name="Front. Microbiol.">
        <title>High frequency of phylogenetically diverse reductive dehalogenase-homologous genes in deep subseafloor sedimentary metagenomes.</title>
        <authorList>
            <person name="Kawai M."/>
            <person name="Futagami T."/>
            <person name="Toyoda A."/>
            <person name="Takaki Y."/>
            <person name="Nishi S."/>
            <person name="Hori S."/>
            <person name="Arai W."/>
            <person name="Tsubouchi T."/>
            <person name="Morono Y."/>
            <person name="Uchiyama I."/>
            <person name="Ito T."/>
            <person name="Fujiyama A."/>
            <person name="Inagaki F."/>
            <person name="Takami H."/>
        </authorList>
    </citation>
    <scope>NUCLEOTIDE SEQUENCE</scope>
    <source>
        <strain evidence="1">Expedition CK06-06</strain>
    </source>
</reference>
<dbReference type="EMBL" id="BART01012196">
    <property type="protein sequence ID" value="GAG78050.1"/>
    <property type="molecule type" value="Genomic_DNA"/>
</dbReference>
<accession>X1A7A6</accession>
<dbReference type="AlphaFoldDB" id="X1A7A6"/>
<comment type="caution">
    <text evidence="1">The sequence shown here is derived from an EMBL/GenBank/DDBJ whole genome shotgun (WGS) entry which is preliminary data.</text>
</comment>
<protein>
    <submittedName>
        <fullName evidence="1">Uncharacterized protein</fullName>
    </submittedName>
</protein>
<gene>
    <name evidence="1" type="ORF">S01H4_25588</name>
</gene>
<feature type="non-terminal residue" evidence="1">
    <location>
        <position position="1"/>
    </location>
</feature>
<sequence length="29" mass="3115">SKLWNQITPVYLTGIGDNGLVGEIPASDR</sequence>
<name>X1A7A6_9ZZZZ</name>
<proteinExistence type="predicted"/>
<evidence type="ECO:0000313" key="1">
    <source>
        <dbReference type="EMBL" id="GAG78050.1"/>
    </source>
</evidence>
<organism evidence="1">
    <name type="scientific">marine sediment metagenome</name>
    <dbReference type="NCBI Taxonomy" id="412755"/>
    <lineage>
        <taxon>unclassified sequences</taxon>
        <taxon>metagenomes</taxon>
        <taxon>ecological metagenomes</taxon>
    </lineage>
</organism>